<feature type="compositionally biased region" description="Basic and acidic residues" evidence="1">
    <location>
        <begin position="328"/>
        <end position="351"/>
    </location>
</feature>
<feature type="region of interest" description="Disordered" evidence="1">
    <location>
        <begin position="236"/>
        <end position="265"/>
    </location>
</feature>
<name>A0A6J7XIT0_9CAUD</name>
<evidence type="ECO:0000313" key="2">
    <source>
        <dbReference type="EMBL" id="CAB5229826.1"/>
    </source>
</evidence>
<accession>A0A6J7XIT0</accession>
<protein>
    <submittedName>
        <fullName evidence="2">Uncharacterized protein</fullName>
    </submittedName>
</protein>
<gene>
    <name evidence="2" type="ORF">UFOVP1562_18</name>
</gene>
<organism evidence="2">
    <name type="scientific">uncultured Caudovirales phage</name>
    <dbReference type="NCBI Taxonomy" id="2100421"/>
    <lineage>
        <taxon>Viruses</taxon>
        <taxon>Duplodnaviria</taxon>
        <taxon>Heunggongvirae</taxon>
        <taxon>Uroviricota</taxon>
        <taxon>Caudoviricetes</taxon>
        <taxon>Peduoviridae</taxon>
        <taxon>Maltschvirus</taxon>
        <taxon>Maltschvirus maltsch</taxon>
    </lineage>
</organism>
<reference evidence="2" key="1">
    <citation type="submission" date="2020-05" db="EMBL/GenBank/DDBJ databases">
        <authorList>
            <person name="Chiriac C."/>
            <person name="Salcher M."/>
            <person name="Ghai R."/>
            <person name="Kavagutti S V."/>
        </authorList>
    </citation>
    <scope>NUCLEOTIDE SEQUENCE</scope>
</reference>
<dbReference type="EMBL" id="LR798411">
    <property type="protein sequence ID" value="CAB5229826.1"/>
    <property type="molecule type" value="Genomic_DNA"/>
</dbReference>
<proteinExistence type="predicted"/>
<sequence length="427" mass="42371">MILQEVTPAGPVVVSSGGALPAKILPLADQQRLASKPAGQSTVGGGFFGGVSPGIADTSSNVSKALSTDDAKKAMAVGAAFFVPGVGAAIGQSLVTAGVITGAAVPYAAAIGTALASTAAQTAQGVPLDQALGNSVTNAVVSTGAPSVAQDINALVKSPAVSDAITSAGASALKTAIAGGTAEDIQRNMTAALAGSSASSLYSQAADAETAATGRKIGAAVGGAVSGGAMGAATGVAGELGRPDTTPARPQLLAAGPSDTVSDVPSLTETLVTARREAPDIGDTSIISPDVTKGGKVPSLKTVTVTGKREITPIEETSILDPISITDKPPEKDAEPEKTEEEKQAEKDGYRPDLFIYGGKSPKGGAGGRQTTQLGTTLQAPFYPSTTLGQALTGYRGAGEIEGQKTGKPRQNVWNEESLRLKDALGL</sequence>
<feature type="region of interest" description="Disordered" evidence="1">
    <location>
        <begin position="320"/>
        <end position="353"/>
    </location>
</feature>
<evidence type="ECO:0000256" key="1">
    <source>
        <dbReference type="SAM" id="MobiDB-lite"/>
    </source>
</evidence>